<accession>F0F3L2</accession>
<dbReference type="Pfam" id="PF01906">
    <property type="entry name" value="YbjQ_1"/>
    <property type="match status" value="1"/>
</dbReference>
<proteinExistence type="inferred from homology"/>
<dbReference type="eggNOG" id="COG0393">
    <property type="taxonomic scope" value="Bacteria"/>
</dbReference>
<dbReference type="NCBIfam" id="NF002776">
    <property type="entry name" value="PRK02877.1"/>
    <property type="match status" value="1"/>
</dbReference>
<reference evidence="3 4" key="1">
    <citation type="submission" date="2011-01" db="EMBL/GenBank/DDBJ databases">
        <authorList>
            <person name="Muzny D."/>
            <person name="Qin X."/>
            <person name="Deng J."/>
            <person name="Jiang H."/>
            <person name="Liu Y."/>
            <person name="Qu J."/>
            <person name="Song X.-Z."/>
            <person name="Zhang L."/>
            <person name="Thornton R."/>
            <person name="Coyle M."/>
            <person name="Francisco L."/>
            <person name="Jackson L."/>
            <person name="Javaid M."/>
            <person name="Korchina V."/>
            <person name="Kovar C."/>
            <person name="Mata R."/>
            <person name="Mathew T."/>
            <person name="Ngo R."/>
            <person name="Nguyen L."/>
            <person name="Nguyen N."/>
            <person name="Okwuonu G."/>
            <person name="Ongeri F."/>
            <person name="Pham C."/>
            <person name="Simmons D."/>
            <person name="Wilczek-Boney K."/>
            <person name="Hale W."/>
            <person name="Jakkamsetti A."/>
            <person name="Pham P."/>
            <person name="Ruth R."/>
            <person name="San Lucas F."/>
            <person name="Warren J."/>
            <person name="Zhang J."/>
            <person name="Zhao Z."/>
            <person name="Zhou C."/>
            <person name="Zhu D."/>
            <person name="Lee S."/>
            <person name="Bess C."/>
            <person name="Blankenburg K."/>
            <person name="Forbes L."/>
            <person name="Fu Q."/>
            <person name="Gubbala S."/>
            <person name="Hirani K."/>
            <person name="Jayaseelan J.C."/>
            <person name="Lara F."/>
            <person name="Munidasa M."/>
            <person name="Palculict T."/>
            <person name="Patil S."/>
            <person name="Pu L.-L."/>
            <person name="Saada N."/>
            <person name="Tang L."/>
            <person name="Weissenberger G."/>
            <person name="Zhu Y."/>
            <person name="Hemphill L."/>
            <person name="Shang Y."/>
            <person name="Youmans B."/>
            <person name="Ayvaz T."/>
            <person name="Ross M."/>
            <person name="Santibanez J."/>
            <person name="Aqrawi P."/>
            <person name="Gross S."/>
            <person name="Joshi V."/>
            <person name="Fowler G."/>
            <person name="Nazareth L."/>
            <person name="Reid J."/>
            <person name="Worley K."/>
            <person name="Petrosino J."/>
            <person name="Highlander S."/>
            <person name="Gibbs R."/>
        </authorList>
    </citation>
    <scope>NUCLEOTIDE SEQUENCE [LARGE SCALE GENOMIC DNA]</scope>
    <source>
        <strain evidence="3 4">DSM 16608</strain>
    </source>
</reference>
<comment type="similarity">
    <text evidence="1 2">Belongs to the UPF0145 family.</text>
</comment>
<dbReference type="InterPro" id="IPR002765">
    <property type="entry name" value="UPF0145_YbjQ-like"/>
</dbReference>
<dbReference type="EMBL" id="AEWX01000001">
    <property type="protein sequence ID" value="EGC21428.1"/>
    <property type="molecule type" value="Genomic_DNA"/>
</dbReference>
<dbReference type="Gene3D" id="3.30.110.70">
    <property type="entry name" value="Hypothetical protein apc22750. Chain B"/>
    <property type="match status" value="1"/>
</dbReference>
<protein>
    <recommendedName>
        <fullName evidence="2">UPF0145 protein HMPREF9141_0178</fullName>
    </recommendedName>
</protein>
<dbReference type="HOGENOM" id="CLU_1064994_0_0_10"/>
<organism evidence="3 4">
    <name type="scientific">Prevotella multiformis DSM 16608</name>
    <dbReference type="NCBI Taxonomy" id="888743"/>
    <lineage>
        <taxon>Bacteria</taxon>
        <taxon>Pseudomonadati</taxon>
        <taxon>Bacteroidota</taxon>
        <taxon>Bacteroidia</taxon>
        <taxon>Bacteroidales</taxon>
        <taxon>Prevotellaceae</taxon>
        <taxon>Prevotella</taxon>
    </lineage>
</organism>
<gene>
    <name evidence="3" type="ORF">HMPREF9141_0178</name>
</gene>
<evidence type="ECO:0000256" key="1">
    <source>
        <dbReference type="ARBA" id="ARBA00010751"/>
    </source>
</evidence>
<evidence type="ECO:0000256" key="2">
    <source>
        <dbReference type="HAMAP-Rule" id="MF_00338"/>
    </source>
</evidence>
<dbReference type="HAMAP" id="MF_00338">
    <property type="entry name" value="UPF0145"/>
    <property type="match status" value="1"/>
</dbReference>
<dbReference type="SUPFAM" id="SSF117782">
    <property type="entry name" value="YbjQ-like"/>
    <property type="match status" value="1"/>
</dbReference>
<dbReference type="PANTHER" id="PTHR34068">
    <property type="entry name" value="UPF0145 PROTEIN YBJQ"/>
    <property type="match status" value="1"/>
</dbReference>
<evidence type="ECO:0000313" key="4">
    <source>
        <dbReference type="Proteomes" id="UP000005697"/>
    </source>
</evidence>
<keyword evidence="4" id="KW-1185">Reference proteome</keyword>
<dbReference type="InterPro" id="IPR035439">
    <property type="entry name" value="UPF0145_dom_sf"/>
</dbReference>
<comment type="caution">
    <text evidence="3">The sequence shown here is derived from an EMBL/GenBank/DDBJ whole genome shotgun (WGS) entry which is preliminary data.</text>
</comment>
<name>F0F3L2_9BACT</name>
<dbReference type="Proteomes" id="UP000005697">
    <property type="component" value="Unassembled WGS sequence"/>
</dbReference>
<sequence length="261" mass="28878">MLRDFHRFQLFEACLLLYFVVAFVRIMFQMSHISDVAHVAHLVPDVPQIAEENVEGDGRAGMPEVRIAVNGRSADIHAHVGSCCRLEEFLLPVQRIVNNQVLHKRAVYNLYVAKLQNYYQPSYNCAVFLLPLPHGGPARAGKLPFVFRNNQKQNLMIITTTPTIEGHPIQAYKGLVTGETIIGANVFKDFLAGIRDFIGGRSGAYEKVLREAKDTSLQEMMQRAEELGANAIVGIDLDYETVGQGGSMLMVTCSGTAVSIV</sequence>
<dbReference type="AlphaFoldDB" id="F0F3L2"/>
<dbReference type="PANTHER" id="PTHR34068:SF1">
    <property type="entry name" value="UPF0145 PROTEIN YBJQ"/>
    <property type="match status" value="1"/>
</dbReference>
<evidence type="ECO:0000313" key="3">
    <source>
        <dbReference type="EMBL" id="EGC21428.1"/>
    </source>
</evidence>